<dbReference type="PRINTS" id="PR00420">
    <property type="entry name" value="RNGMNOXGNASE"/>
</dbReference>
<comment type="similarity">
    <text evidence="1">Belongs to the flavin monoamine oxidase family.</text>
</comment>
<dbReference type="InterPro" id="IPR002937">
    <property type="entry name" value="Amino_oxidase"/>
</dbReference>
<dbReference type="PANTHER" id="PTHR43563">
    <property type="entry name" value="AMINE OXIDASE"/>
    <property type="match status" value="1"/>
</dbReference>
<dbReference type="EMBL" id="VTEI01000004">
    <property type="protein sequence ID" value="TYS17036.1"/>
    <property type="molecule type" value="Genomic_DNA"/>
</dbReference>
<feature type="domain" description="Amine oxidase" evidence="2">
    <location>
        <begin position="111"/>
        <end position="361"/>
    </location>
</feature>
<organism evidence="3 4">
    <name type="scientific">Rossellomorea vietnamensis</name>
    <dbReference type="NCBI Taxonomy" id="218284"/>
    <lineage>
        <taxon>Bacteria</taxon>
        <taxon>Bacillati</taxon>
        <taxon>Bacillota</taxon>
        <taxon>Bacilli</taxon>
        <taxon>Bacillales</taxon>
        <taxon>Bacillaceae</taxon>
        <taxon>Rossellomorea</taxon>
    </lineage>
</organism>
<evidence type="ECO:0000313" key="4">
    <source>
        <dbReference type="Proteomes" id="UP000322267"/>
    </source>
</evidence>
<evidence type="ECO:0000256" key="1">
    <source>
        <dbReference type="ARBA" id="ARBA00005995"/>
    </source>
</evidence>
<dbReference type="AlphaFoldDB" id="A0A5D4NUM8"/>
<dbReference type="InterPro" id="IPR050703">
    <property type="entry name" value="Flavin_MAO"/>
</dbReference>
<dbReference type="RefSeq" id="WP_148939651.1">
    <property type="nucleotide sequence ID" value="NZ_VTEI01000004.1"/>
</dbReference>
<evidence type="ECO:0000313" key="3">
    <source>
        <dbReference type="EMBL" id="TYS17036.1"/>
    </source>
</evidence>
<accession>A0A5D4NUM8</accession>
<comment type="caution">
    <text evidence="3">The sequence shown here is derived from an EMBL/GenBank/DDBJ whole genome shotgun (WGS) entry which is preliminary data.</text>
</comment>
<dbReference type="SUPFAM" id="SSF51905">
    <property type="entry name" value="FAD/NAD(P)-binding domain"/>
    <property type="match status" value="1"/>
</dbReference>
<proteinExistence type="inferred from homology"/>
<dbReference type="OrthoDB" id="56323at2"/>
<dbReference type="Gene3D" id="3.50.50.60">
    <property type="entry name" value="FAD/NAD(P)-binding domain"/>
    <property type="match status" value="2"/>
</dbReference>
<dbReference type="Pfam" id="PF13450">
    <property type="entry name" value="NAD_binding_8"/>
    <property type="match status" value="1"/>
</dbReference>
<dbReference type="Pfam" id="PF01593">
    <property type="entry name" value="Amino_oxidase"/>
    <property type="match status" value="1"/>
</dbReference>
<dbReference type="SUPFAM" id="SSF54373">
    <property type="entry name" value="FAD-linked reductases, C-terminal domain"/>
    <property type="match status" value="1"/>
</dbReference>
<sequence>MKDPVIIIGAGLSGLCAASLLISKGIECKVLEARGRTGGRVLSQEVEDRPEIGRFDLGPTWFWPEHEPVITSLVSELELKTIDQHTEGAILLEQSPGSPIQRHLLPEGSVEKSVRLAGGIQSLIDALVQTLPQDTIELDTRVTAISMEEEKVVIAAALSDGTRKKISGGAVILALPPRLAAQRIEFSPTLPKELVDSLENKPTWMAGQAKVLAIYERPFWRGDGLSGQAMSWAGPLQEIHDASPLTGYGALFGFFSLSAKQRHQLGREKVLELAADQLTRLFGPQSEKPISVLYKDWSADSETAVEDDHQPLNSFPAYGLPTNSGTWEKKILFAGTETSAESGGHLEGALRSAERAVSEVLELYNIQ</sequence>
<gene>
    <name evidence="3" type="ORF">FZC78_10435</name>
</gene>
<dbReference type="PANTHER" id="PTHR43563:SF14">
    <property type="entry name" value="AMINE OXIDASE"/>
    <property type="match status" value="1"/>
</dbReference>
<dbReference type="InterPro" id="IPR036188">
    <property type="entry name" value="FAD/NAD-bd_sf"/>
</dbReference>
<reference evidence="3 4" key="1">
    <citation type="submission" date="2019-08" db="EMBL/GenBank/DDBJ databases">
        <title>Bacillus genomes from the desert of Cuatro Cienegas, Coahuila.</title>
        <authorList>
            <person name="Olmedo-Alvarez G."/>
        </authorList>
    </citation>
    <scope>NUCLEOTIDE SEQUENCE [LARGE SCALE GENOMIC DNA]</scope>
    <source>
        <strain evidence="3 4">CH34_1T</strain>
    </source>
</reference>
<protein>
    <submittedName>
        <fullName evidence="3">NAD(P)-binding protein</fullName>
    </submittedName>
</protein>
<evidence type="ECO:0000259" key="2">
    <source>
        <dbReference type="Pfam" id="PF01593"/>
    </source>
</evidence>
<dbReference type="GO" id="GO:0016491">
    <property type="term" value="F:oxidoreductase activity"/>
    <property type="evidence" value="ECO:0007669"/>
    <property type="project" value="InterPro"/>
</dbReference>
<name>A0A5D4NUM8_9BACI</name>
<dbReference type="Proteomes" id="UP000322267">
    <property type="component" value="Unassembled WGS sequence"/>
</dbReference>